<protein>
    <submittedName>
        <fullName evidence="2">Uncharacterized protein</fullName>
    </submittedName>
</protein>
<keyword evidence="3" id="KW-1185">Reference proteome</keyword>
<dbReference type="RefSeq" id="WP_156915200.1">
    <property type="nucleotide sequence ID" value="NZ_CP104143.1"/>
</dbReference>
<feature type="region of interest" description="Disordered" evidence="1">
    <location>
        <begin position="105"/>
        <end position="127"/>
    </location>
</feature>
<sequence>MIVLPLVIDNSGPCLVTNWHVICGRHPEKPQETLWGYKTSPTHIQLHLTKKGNDLHFMPGEYLPLYDREGQPVWLESPLKSKLVDIAVIPIIFPDDSLIHPANEIAPSTGTALEPGIPAPAPGKPSR</sequence>
<dbReference type="EMBL" id="CP104143">
    <property type="protein sequence ID" value="UWU13234.1"/>
    <property type="molecule type" value="Genomic_DNA"/>
</dbReference>
<reference evidence="2" key="1">
    <citation type="submission" date="2022-09" db="EMBL/GenBank/DDBJ databases">
        <title>Australian commercial rhizobial inoculants.</title>
        <authorList>
            <person name="Kohlmeier M.G."/>
            <person name="O'Hara G.W."/>
            <person name="Colombi E."/>
            <person name="Ramsay J.P."/>
            <person name="Terpolilli J."/>
        </authorList>
    </citation>
    <scope>NUCLEOTIDE SEQUENCE</scope>
    <source>
        <strain evidence="2">WSM1592</strain>
    </source>
</reference>
<evidence type="ECO:0000313" key="3">
    <source>
        <dbReference type="Proteomes" id="UP001060123"/>
    </source>
</evidence>
<accession>A0ABY5XF92</accession>
<evidence type="ECO:0000313" key="2">
    <source>
        <dbReference type="EMBL" id="UWU13234.1"/>
    </source>
</evidence>
<organism evidence="2 3">
    <name type="scientific">Rhizobium sullae</name>
    <name type="common">Rhizobium hedysari</name>
    <dbReference type="NCBI Taxonomy" id="50338"/>
    <lineage>
        <taxon>Bacteria</taxon>
        <taxon>Pseudomonadati</taxon>
        <taxon>Pseudomonadota</taxon>
        <taxon>Alphaproteobacteria</taxon>
        <taxon>Hyphomicrobiales</taxon>
        <taxon>Rhizobiaceae</taxon>
        <taxon>Rhizobium/Agrobacterium group</taxon>
        <taxon>Rhizobium</taxon>
    </lineage>
</organism>
<dbReference type="Proteomes" id="UP001060123">
    <property type="component" value="Chromosome"/>
</dbReference>
<evidence type="ECO:0000256" key="1">
    <source>
        <dbReference type="SAM" id="MobiDB-lite"/>
    </source>
</evidence>
<gene>
    <name evidence="2" type="ORF">N2599_13880</name>
</gene>
<proteinExistence type="predicted"/>
<name>A0ABY5XF92_RHISU</name>
<feature type="compositionally biased region" description="Pro residues" evidence="1">
    <location>
        <begin position="117"/>
        <end position="127"/>
    </location>
</feature>